<dbReference type="SUPFAM" id="SSF51735">
    <property type="entry name" value="NAD(P)-binding Rossmann-fold domains"/>
    <property type="match status" value="1"/>
</dbReference>
<dbReference type="EMBL" id="JAWRVE010000022">
    <property type="protein sequence ID" value="KAL1874473.1"/>
    <property type="molecule type" value="Genomic_DNA"/>
</dbReference>
<dbReference type="Gene3D" id="3.40.50.720">
    <property type="entry name" value="NAD(P)-binding Rossmann-like Domain"/>
    <property type="match status" value="1"/>
</dbReference>
<sequence>MAVPQVLVIGPNRGVGLNILKAFASRSWDVTGTIRPQSQSDSSVDEVRSSTQVFTALMPLKRDSRFKRLTLLTSPSSYEQLKQIGVNFLEMDNLDEASVRQAASDYGDRPLDILVNDASKTILELGTE</sequence>
<keyword evidence="2" id="KW-1185">Reference proteome</keyword>
<proteinExistence type="predicted"/>
<evidence type="ECO:0000313" key="2">
    <source>
        <dbReference type="Proteomes" id="UP001583177"/>
    </source>
</evidence>
<accession>A0ABR3XEU8</accession>
<protein>
    <submittedName>
        <fullName evidence="1">Uncharacterized protein</fullName>
    </submittedName>
</protein>
<comment type="caution">
    <text evidence="1">The sequence shown here is derived from an EMBL/GenBank/DDBJ whole genome shotgun (WGS) entry which is preliminary data.</text>
</comment>
<evidence type="ECO:0000313" key="1">
    <source>
        <dbReference type="EMBL" id="KAL1874473.1"/>
    </source>
</evidence>
<dbReference type="InterPro" id="IPR036291">
    <property type="entry name" value="NAD(P)-bd_dom_sf"/>
</dbReference>
<gene>
    <name evidence="1" type="ORF">Daus18300_003491</name>
</gene>
<reference evidence="1 2" key="1">
    <citation type="journal article" date="2024" name="IMA Fungus">
        <title>IMA Genome - F19 : A genome assembly and annotation guide to empower mycologists, including annotated draft genome sequences of Ceratocystis pirilliformis, Diaporthe australafricana, Fusarium ophioides, Paecilomyces lecythidis, and Sporothrix stenoceras.</title>
        <authorList>
            <person name="Aylward J."/>
            <person name="Wilson A.M."/>
            <person name="Visagie C.M."/>
            <person name="Spraker J."/>
            <person name="Barnes I."/>
            <person name="Buitendag C."/>
            <person name="Ceriani C."/>
            <person name="Del Mar Angel L."/>
            <person name="du Plessis D."/>
            <person name="Fuchs T."/>
            <person name="Gasser K."/>
            <person name="Kramer D."/>
            <person name="Li W."/>
            <person name="Munsamy K."/>
            <person name="Piso A."/>
            <person name="Price J.L."/>
            <person name="Sonnekus B."/>
            <person name="Thomas C."/>
            <person name="van der Nest A."/>
            <person name="van Dijk A."/>
            <person name="van Heerden A."/>
            <person name="van Vuuren N."/>
            <person name="Yilmaz N."/>
            <person name="Duong T.A."/>
            <person name="van der Merwe N.A."/>
            <person name="Wingfield M.J."/>
            <person name="Wingfield B.D."/>
        </authorList>
    </citation>
    <scope>NUCLEOTIDE SEQUENCE [LARGE SCALE GENOMIC DNA]</scope>
    <source>
        <strain evidence="1 2">CMW 18300</strain>
    </source>
</reference>
<name>A0ABR3XEU8_9PEZI</name>
<organism evidence="1 2">
    <name type="scientific">Diaporthe australafricana</name>
    <dbReference type="NCBI Taxonomy" id="127596"/>
    <lineage>
        <taxon>Eukaryota</taxon>
        <taxon>Fungi</taxon>
        <taxon>Dikarya</taxon>
        <taxon>Ascomycota</taxon>
        <taxon>Pezizomycotina</taxon>
        <taxon>Sordariomycetes</taxon>
        <taxon>Sordariomycetidae</taxon>
        <taxon>Diaporthales</taxon>
        <taxon>Diaporthaceae</taxon>
        <taxon>Diaporthe</taxon>
    </lineage>
</organism>
<dbReference type="Proteomes" id="UP001583177">
    <property type="component" value="Unassembled WGS sequence"/>
</dbReference>